<feature type="transmembrane region" description="Helical" evidence="8">
    <location>
        <begin position="623"/>
        <end position="646"/>
    </location>
</feature>
<dbReference type="EMBL" id="JBBJCI010000121">
    <property type="protein sequence ID" value="KAK7248044.1"/>
    <property type="molecule type" value="Genomic_DNA"/>
</dbReference>
<feature type="transmembrane region" description="Helical" evidence="8">
    <location>
        <begin position="591"/>
        <end position="611"/>
    </location>
</feature>
<accession>A0ABR1G4K3</accession>
<keyword evidence="3" id="KW-1003">Cell membrane</keyword>
<evidence type="ECO:0000256" key="8">
    <source>
        <dbReference type="SAM" id="Phobius"/>
    </source>
</evidence>
<feature type="transmembrane region" description="Helical" evidence="8">
    <location>
        <begin position="220"/>
        <end position="246"/>
    </location>
</feature>
<organism evidence="9 10">
    <name type="scientific">Aureococcus anophagefferens</name>
    <name type="common">Harmful bloom alga</name>
    <dbReference type="NCBI Taxonomy" id="44056"/>
    <lineage>
        <taxon>Eukaryota</taxon>
        <taxon>Sar</taxon>
        <taxon>Stramenopiles</taxon>
        <taxon>Ochrophyta</taxon>
        <taxon>Pelagophyceae</taxon>
        <taxon>Pelagomonadales</taxon>
        <taxon>Pelagomonadaceae</taxon>
        <taxon>Aureococcus</taxon>
    </lineage>
</organism>
<feature type="transmembrane region" description="Helical" evidence="8">
    <location>
        <begin position="7"/>
        <end position="29"/>
    </location>
</feature>
<feature type="transmembrane region" description="Helical" evidence="8">
    <location>
        <begin position="301"/>
        <end position="318"/>
    </location>
</feature>
<feature type="transmembrane region" description="Helical" evidence="8">
    <location>
        <begin position="404"/>
        <end position="427"/>
    </location>
</feature>
<evidence type="ECO:0000313" key="9">
    <source>
        <dbReference type="EMBL" id="KAK7248044.1"/>
    </source>
</evidence>
<feature type="transmembrane region" description="Helical" evidence="8">
    <location>
        <begin position="330"/>
        <end position="356"/>
    </location>
</feature>
<dbReference type="PANTHER" id="PTHR36838:SF3">
    <property type="entry name" value="TRANSPORTER AUXIN EFFLUX CARRIER EC FAMILY"/>
    <property type="match status" value="1"/>
</dbReference>
<keyword evidence="5 8" id="KW-1133">Transmembrane helix</keyword>
<feature type="transmembrane region" description="Helical" evidence="8">
    <location>
        <begin position="362"/>
        <end position="383"/>
    </location>
</feature>
<feature type="transmembrane region" description="Helical" evidence="8">
    <location>
        <begin position="267"/>
        <end position="289"/>
    </location>
</feature>
<feature type="transmembrane region" description="Helical" evidence="8">
    <location>
        <begin position="175"/>
        <end position="194"/>
    </location>
</feature>
<keyword evidence="2" id="KW-0813">Transport</keyword>
<proteinExistence type="predicted"/>
<dbReference type="PANTHER" id="PTHR36838">
    <property type="entry name" value="AUXIN EFFLUX CARRIER FAMILY PROTEIN"/>
    <property type="match status" value="1"/>
</dbReference>
<keyword evidence="4 8" id="KW-0812">Transmembrane</keyword>
<reference evidence="9 10" key="1">
    <citation type="submission" date="2024-03" db="EMBL/GenBank/DDBJ databases">
        <title>Aureococcus anophagefferens CCMP1851 and Kratosvirus quantuckense: Draft genome of a second virus-susceptible host strain in the model system.</title>
        <authorList>
            <person name="Chase E."/>
            <person name="Truchon A.R."/>
            <person name="Schepens W."/>
            <person name="Wilhelm S.W."/>
        </authorList>
    </citation>
    <scope>NUCLEOTIDE SEQUENCE [LARGE SCALE GENOMIC DNA]</scope>
    <source>
        <strain evidence="9 10">CCMP1851</strain>
    </source>
</reference>
<evidence type="ECO:0000256" key="1">
    <source>
        <dbReference type="ARBA" id="ARBA00004141"/>
    </source>
</evidence>
<comment type="subcellular location">
    <subcellularLocation>
        <location evidence="1">Membrane</location>
        <topology evidence="1">Multi-pass membrane protein</topology>
    </subcellularLocation>
</comment>
<evidence type="ECO:0000256" key="7">
    <source>
        <dbReference type="SAM" id="MobiDB-lite"/>
    </source>
</evidence>
<feature type="transmembrane region" description="Helical" evidence="8">
    <location>
        <begin position="41"/>
        <end position="58"/>
    </location>
</feature>
<dbReference type="InterPro" id="IPR004776">
    <property type="entry name" value="Mem_transp_PIN-like"/>
</dbReference>
<keyword evidence="6 8" id="KW-0472">Membrane</keyword>
<feature type="transmembrane region" description="Helical" evidence="8">
    <location>
        <begin position="658"/>
        <end position="678"/>
    </location>
</feature>
<sequence>MASENPLVVLLHALVVIALVHALGFWFKWSGRLDASVEKGLSAFLFNVSLPALLFKSIATMRFGSINGRIFVGVLLAKALLAAVCRVVARCVYGPSAMGAVAGLFATNSDDLALGLPCFTALFGAEKAQLLYALCATQSLTLNPALFVALGVGARAEPATKARRWRRLLAVARSTARGLLANPLVLGVAVGLFYNGAFRLQAAARGRPAPPALPTILDDFVAVLGAAFTPCVLFVAGASIVDSYAFAFGGGARATESDDGASALRRVASPLALVIIKIVALPLAARFIVEALGASVAAQDYVFLYGVLPTANAVLAIVRGVGVDGPAEQLVATALLLCKPLSFVALFGCAALVSARDDVQDVLATAASTLAVFSVGAGCWVLFGRAVVHARGGRSSRAFRDAHIAAALAILHGSTYLAVAATSTRSFVEGRGGGCGRRRALFTVVSVPRWACDAFLVCVALDAAAAARRARRGARRRGRGDGRRGGDVEAAGTVDAAATTSAVHAARAGGEVADAAVAAPPSPPASTLRAAALGASSAGRGRPSKLGARVALSAAVALGATLPWTARCAPSRGPSARGAPRAFGRAQERTYAALYAAGAAVVALCLRPIFLDAGGDRRTGDTLRIGSLLVVALLRFVAGASLMTSVLHEASLGRTSAFLYLFFAVLGHGQGICVALLFGFAPDVLEALAALGGVLPSLRAVTTRTRISRSRAGTSARRRTCCSGARARRRALRASIVELRNSVSPRVPRTDSDASLDSLEDAARRSEIAAGNLLPLW</sequence>
<evidence type="ECO:0000256" key="5">
    <source>
        <dbReference type="ARBA" id="ARBA00022989"/>
    </source>
</evidence>
<name>A0ABR1G4K3_AURAN</name>
<gene>
    <name evidence="9" type="ORF">SO694_00087044</name>
</gene>
<comment type="caution">
    <text evidence="9">The sequence shown here is derived from an EMBL/GenBank/DDBJ whole genome shotgun (WGS) entry which is preliminary data.</text>
</comment>
<evidence type="ECO:0000256" key="6">
    <source>
        <dbReference type="ARBA" id="ARBA00023136"/>
    </source>
</evidence>
<keyword evidence="10" id="KW-1185">Reference proteome</keyword>
<dbReference type="Pfam" id="PF03547">
    <property type="entry name" value="Mem_trans"/>
    <property type="match status" value="1"/>
</dbReference>
<evidence type="ECO:0000256" key="4">
    <source>
        <dbReference type="ARBA" id="ARBA00022692"/>
    </source>
</evidence>
<evidence type="ECO:0000256" key="3">
    <source>
        <dbReference type="ARBA" id="ARBA00022475"/>
    </source>
</evidence>
<feature type="region of interest" description="Disordered" evidence="7">
    <location>
        <begin position="471"/>
        <end position="490"/>
    </location>
</feature>
<evidence type="ECO:0000313" key="10">
    <source>
        <dbReference type="Proteomes" id="UP001363151"/>
    </source>
</evidence>
<dbReference type="Proteomes" id="UP001363151">
    <property type="component" value="Unassembled WGS sequence"/>
</dbReference>
<protein>
    <submittedName>
        <fullName evidence="9">Uncharacterized protein</fullName>
    </submittedName>
</protein>
<evidence type="ECO:0000256" key="2">
    <source>
        <dbReference type="ARBA" id="ARBA00022448"/>
    </source>
</evidence>